<feature type="signal peptide" evidence="1">
    <location>
        <begin position="1"/>
        <end position="31"/>
    </location>
</feature>
<sequence length="364" mass="38283">MPPRQVSSRGARKAIAALLAGLIAVSFSACVAEDAPTPVDATPNATETALERDVRNAFYNDYERAAVAVIEDGEVTTVYQRADEHTVYEIGSITKVLTGELLAIAIERGEVGLDDPLGAYLPLGDAPAASVTLRSLATHRSGLPFEPTGPAFAAEYEAGGNPYDATLDELLAFARAEPVAPSPDFEYSNLGAALLGHALAAAAGTDYATLLEGRVLEPLGMVGTVVVETPEQVPAGHAGGYDVPGDPVDPWWGEGFAPAGMAQATLPDLIALAEAVLDGPLSDSAALVPIAPGTNRFEQLGYFWWILEKRPRTLTEHAGTTEGFRSDLLIDRDAGIASIVLVNSRRDVSPLALRYLVEADNHGD</sequence>
<keyword evidence="1" id="KW-0732">Signal</keyword>
<feature type="chain" id="PRO_5046688464" description="Beta-lactamase-related domain-containing protein" evidence="1">
    <location>
        <begin position="32"/>
        <end position="364"/>
    </location>
</feature>
<dbReference type="InterPro" id="IPR001466">
    <property type="entry name" value="Beta-lactam-related"/>
</dbReference>
<gene>
    <name evidence="3" type="ORF">GCM10009717_22830</name>
</gene>
<proteinExistence type="predicted"/>
<dbReference type="Proteomes" id="UP001499954">
    <property type="component" value="Unassembled WGS sequence"/>
</dbReference>
<evidence type="ECO:0000313" key="4">
    <source>
        <dbReference type="Proteomes" id="UP001499954"/>
    </source>
</evidence>
<reference evidence="3 4" key="1">
    <citation type="journal article" date="2019" name="Int. J. Syst. Evol. Microbiol.">
        <title>The Global Catalogue of Microorganisms (GCM) 10K type strain sequencing project: providing services to taxonomists for standard genome sequencing and annotation.</title>
        <authorList>
            <consortium name="The Broad Institute Genomics Platform"/>
            <consortium name="The Broad Institute Genome Sequencing Center for Infectious Disease"/>
            <person name="Wu L."/>
            <person name="Ma J."/>
        </authorList>
    </citation>
    <scope>NUCLEOTIDE SEQUENCE [LARGE SCALE GENOMIC DNA]</scope>
    <source>
        <strain evidence="3 4">JCM 13584</strain>
    </source>
</reference>
<name>A0ABN2QPW0_9MICO</name>
<comment type="caution">
    <text evidence="3">The sequence shown here is derived from an EMBL/GenBank/DDBJ whole genome shotgun (WGS) entry which is preliminary data.</text>
</comment>
<evidence type="ECO:0000259" key="2">
    <source>
        <dbReference type="Pfam" id="PF00144"/>
    </source>
</evidence>
<dbReference type="Gene3D" id="3.40.710.10">
    <property type="entry name" value="DD-peptidase/beta-lactamase superfamily"/>
    <property type="match status" value="1"/>
</dbReference>
<dbReference type="RefSeq" id="WP_157416688.1">
    <property type="nucleotide sequence ID" value="NZ_BAAAMK010000004.1"/>
</dbReference>
<dbReference type="EMBL" id="BAAAMK010000004">
    <property type="protein sequence ID" value="GAA1956200.1"/>
    <property type="molecule type" value="Genomic_DNA"/>
</dbReference>
<dbReference type="InterPro" id="IPR050491">
    <property type="entry name" value="AmpC-like"/>
</dbReference>
<dbReference type="Pfam" id="PF00144">
    <property type="entry name" value="Beta-lactamase"/>
    <property type="match status" value="1"/>
</dbReference>
<feature type="domain" description="Beta-lactamase-related" evidence="2">
    <location>
        <begin position="65"/>
        <end position="347"/>
    </location>
</feature>
<dbReference type="PROSITE" id="PS51257">
    <property type="entry name" value="PROKAR_LIPOPROTEIN"/>
    <property type="match status" value="1"/>
</dbReference>
<organism evidence="3 4">
    <name type="scientific">Agromyces allii</name>
    <dbReference type="NCBI Taxonomy" id="393607"/>
    <lineage>
        <taxon>Bacteria</taxon>
        <taxon>Bacillati</taxon>
        <taxon>Actinomycetota</taxon>
        <taxon>Actinomycetes</taxon>
        <taxon>Micrococcales</taxon>
        <taxon>Microbacteriaceae</taxon>
        <taxon>Agromyces</taxon>
    </lineage>
</organism>
<evidence type="ECO:0000256" key="1">
    <source>
        <dbReference type="SAM" id="SignalP"/>
    </source>
</evidence>
<accession>A0ABN2QPW0</accession>
<keyword evidence="4" id="KW-1185">Reference proteome</keyword>
<dbReference type="SUPFAM" id="SSF56601">
    <property type="entry name" value="beta-lactamase/transpeptidase-like"/>
    <property type="match status" value="1"/>
</dbReference>
<evidence type="ECO:0000313" key="3">
    <source>
        <dbReference type="EMBL" id="GAA1956200.1"/>
    </source>
</evidence>
<dbReference type="PANTHER" id="PTHR46825:SF9">
    <property type="entry name" value="BETA-LACTAMASE-RELATED DOMAIN-CONTAINING PROTEIN"/>
    <property type="match status" value="1"/>
</dbReference>
<dbReference type="InterPro" id="IPR012338">
    <property type="entry name" value="Beta-lactam/transpept-like"/>
</dbReference>
<protein>
    <recommendedName>
        <fullName evidence="2">Beta-lactamase-related domain-containing protein</fullName>
    </recommendedName>
</protein>
<dbReference type="PANTHER" id="PTHR46825">
    <property type="entry name" value="D-ALANYL-D-ALANINE-CARBOXYPEPTIDASE/ENDOPEPTIDASE AMPH"/>
    <property type="match status" value="1"/>
</dbReference>